<dbReference type="RefSeq" id="WP_141364996.1">
    <property type="nucleotide sequence ID" value="NZ_BAAAJL010000006.1"/>
</dbReference>
<protein>
    <submittedName>
        <fullName evidence="2">Uncharacterized protein</fullName>
    </submittedName>
</protein>
<gene>
    <name evidence="2" type="ORF">AUR04nite_22150</name>
</gene>
<sequence length="153" mass="15963">MYRIASFVARISMILAVLVAVATAGYLLSTSLVGTPKAVACEYQSPNFAQNGIQMGKEVVIEAGPVDCLDPASVPGTVDITLKVENSKFNQLLETSAPMNSDGSYQAVLPLDPRTSGNAATITVATTTSVPNCKPEDASNCAMSRHLLSAVVD</sequence>
<dbReference type="Proteomes" id="UP000316612">
    <property type="component" value="Unassembled WGS sequence"/>
</dbReference>
<feature type="transmembrane region" description="Helical" evidence="1">
    <location>
        <begin position="7"/>
        <end position="28"/>
    </location>
</feature>
<keyword evidence="1" id="KW-0812">Transmembrane</keyword>
<evidence type="ECO:0000256" key="1">
    <source>
        <dbReference type="SAM" id="Phobius"/>
    </source>
</evidence>
<reference evidence="2 3" key="1">
    <citation type="submission" date="2019-06" db="EMBL/GenBank/DDBJ databases">
        <title>Whole genome shotgun sequence of Glutamicibacter uratoxydans NBRC 15515.</title>
        <authorList>
            <person name="Hosoyama A."/>
            <person name="Uohara A."/>
            <person name="Ohji S."/>
            <person name="Ichikawa N."/>
        </authorList>
    </citation>
    <scope>NUCLEOTIDE SEQUENCE [LARGE SCALE GENOMIC DNA]</scope>
    <source>
        <strain evidence="2 3">NBRC 15515</strain>
    </source>
</reference>
<comment type="caution">
    <text evidence="2">The sequence shown here is derived from an EMBL/GenBank/DDBJ whole genome shotgun (WGS) entry which is preliminary data.</text>
</comment>
<keyword evidence="1" id="KW-1133">Transmembrane helix</keyword>
<dbReference type="AlphaFoldDB" id="A0A4Y4DPZ2"/>
<evidence type="ECO:0000313" key="3">
    <source>
        <dbReference type="Proteomes" id="UP000316612"/>
    </source>
</evidence>
<evidence type="ECO:0000313" key="2">
    <source>
        <dbReference type="EMBL" id="GED06683.1"/>
    </source>
</evidence>
<accession>A0A4Y4DPZ2</accession>
<proteinExistence type="predicted"/>
<dbReference type="EMBL" id="BJNY01000012">
    <property type="protein sequence ID" value="GED06683.1"/>
    <property type="molecule type" value="Genomic_DNA"/>
</dbReference>
<keyword evidence="3" id="KW-1185">Reference proteome</keyword>
<name>A0A4Y4DPZ2_GLUUR</name>
<organism evidence="2 3">
    <name type="scientific">Glutamicibacter uratoxydans</name>
    <name type="common">Arthrobacter uratoxydans</name>
    <dbReference type="NCBI Taxonomy" id="43667"/>
    <lineage>
        <taxon>Bacteria</taxon>
        <taxon>Bacillati</taxon>
        <taxon>Actinomycetota</taxon>
        <taxon>Actinomycetes</taxon>
        <taxon>Micrococcales</taxon>
        <taxon>Micrococcaceae</taxon>
        <taxon>Glutamicibacter</taxon>
    </lineage>
</organism>
<keyword evidence="1" id="KW-0472">Membrane</keyword>